<evidence type="ECO:0000313" key="3">
    <source>
        <dbReference type="Proteomes" id="UP000268285"/>
    </source>
</evidence>
<dbReference type="InterPro" id="IPR018756">
    <property type="entry name" value="DUF2314"/>
</dbReference>
<name>A0A498QVQ4_9MYCO</name>
<gene>
    <name evidence="2" type="ORF">LAUMK142_03294</name>
</gene>
<dbReference type="Proteomes" id="UP000268285">
    <property type="component" value="Unassembled WGS sequence"/>
</dbReference>
<feature type="domain" description="DUF2314" evidence="1">
    <location>
        <begin position="18"/>
        <end position="116"/>
    </location>
</feature>
<sequence>MLAAVFGAGSPVVPMMHDDALNAASQRARSKLPALRALFNNGLAPGGFLLLKAPFDAADGVREWMWVEVSSWTDDAITGFLVNEPASSLDLHAGQTVEVAESTVFDYMHKRSDGVIDGNETERLICSRLN</sequence>
<organism evidence="2 3">
    <name type="scientific">Mycobacterium pseudokansasii</name>
    <dbReference type="NCBI Taxonomy" id="2341080"/>
    <lineage>
        <taxon>Bacteria</taxon>
        <taxon>Bacillati</taxon>
        <taxon>Actinomycetota</taxon>
        <taxon>Actinomycetes</taxon>
        <taxon>Mycobacteriales</taxon>
        <taxon>Mycobacteriaceae</taxon>
        <taxon>Mycobacterium</taxon>
    </lineage>
</organism>
<dbReference type="EMBL" id="UPHU01000001">
    <property type="protein sequence ID" value="VBA51893.1"/>
    <property type="molecule type" value="Genomic_DNA"/>
</dbReference>
<dbReference type="AlphaFoldDB" id="A0A498QVQ4"/>
<protein>
    <recommendedName>
        <fullName evidence="1">DUF2314 domain-containing protein</fullName>
    </recommendedName>
</protein>
<accession>A0A498QVQ4</accession>
<dbReference type="Pfam" id="PF10077">
    <property type="entry name" value="DUF2314"/>
    <property type="match status" value="1"/>
</dbReference>
<evidence type="ECO:0000259" key="1">
    <source>
        <dbReference type="Pfam" id="PF10077"/>
    </source>
</evidence>
<keyword evidence="3" id="KW-1185">Reference proteome</keyword>
<reference evidence="2 3" key="1">
    <citation type="submission" date="2018-09" db="EMBL/GenBank/DDBJ databases">
        <authorList>
            <person name="Tagini F."/>
        </authorList>
    </citation>
    <scope>NUCLEOTIDE SEQUENCE [LARGE SCALE GENOMIC DNA]</scope>
    <source>
        <strain evidence="2 3">MK142</strain>
    </source>
</reference>
<proteinExistence type="predicted"/>
<evidence type="ECO:0000313" key="2">
    <source>
        <dbReference type="EMBL" id="VBA51893.1"/>
    </source>
</evidence>